<dbReference type="GO" id="GO:0016787">
    <property type="term" value="F:hydrolase activity"/>
    <property type="evidence" value="ECO:0007669"/>
    <property type="project" value="UniProtKB-KW"/>
</dbReference>
<feature type="domain" description="Alpha/beta hydrolase fold-3" evidence="2">
    <location>
        <begin position="34"/>
        <end position="252"/>
    </location>
</feature>
<dbReference type="Gene3D" id="3.40.50.1820">
    <property type="entry name" value="alpha/beta hydrolase"/>
    <property type="match status" value="1"/>
</dbReference>
<dbReference type="EMBL" id="LT985188">
    <property type="protein sequence ID" value="SPD85219.1"/>
    <property type="molecule type" value="Genomic_DNA"/>
</dbReference>
<evidence type="ECO:0000313" key="4">
    <source>
        <dbReference type="Proteomes" id="UP000238164"/>
    </source>
</evidence>
<evidence type="ECO:0000313" key="3">
    <source>
        <dbReference type="EMBL" id="SPD85219.1"/>
    </source>
</evidence>
<gene>
    <name evidence="3" type="ORF">MPLG2_0183</name>
</gene>
<reference evidence="3 4" key="1">
    <citation type="submission" date="2018-02" db="EMBL/GenBank/DDBJ databases">
        <authorList>
            <person name="Cohen D.B."/>
            <person name="Kent A.D."/>
        </authorList>
    </citation>
    <scope>NUCLEOTIDE SEQUENCE [LARGE SCALE GENOMIC DNA]</scope>
    <source>
        <strain evidence="3">1</strain>
    </source>
</reference>
<protein>
    <submittedName>
        <fullName evidence="3">Esterase/lipase</fullName>
    </submittedName>
</protein>
<dbReference type="AlphaFoldDB" id="A0A2N9JCG9"/>
<accession>A0A2N9JCG9</accession>
<dbReference type="KEGG" id="mgg:MPLG2_0183"/>
<dbReference type="PANTHER" id="PTHR48081">
    <property type="entry name" value="AB HYDROLASE SUPERFAMILY PROTEIN C4A8.06C"/>
    <property type="match status" value="1"/>
</dbReference>
<keyword evidence="4" id="KW-1185">Reference proteome</keyword>
<dbReference type="PANTHER" id="PTHR48081:SF8">
    <property type="entry name" value="ALPHA_BETA HYDROLASE FOLD-3 DOMAIN-CONTAINING PROTEIN-RELATED"/>
    <property type="match status" value="1"/>
</dbReference>
<evidence type="ECO:0000256" key="1">
    <source>
        <dbReference type="ARBA" id="ARBA00022801"/>
    </source>
</evidence>
<dbReference type="SUPFAM" id="SSF53474">
    <property type="entry name" value="alpha/beta-Hydrolases"/>
    <property type="match status" value="1"/>
</dbReference>
<name>A0A2N9JCG9_9ACTN</name>
<dbReference type="InterPro" id="IPR029058">
    <property type="entry name" value="AB_hydrolase_fold"/>
</dbReference>
<dbReference type="InterPro" id="IPR013094">
    <property type="entry name" value="AB_hydrolase_3"/>
</dbReference>
<sequence>MGQPTWIERGVPGRHGEVRVREYTPDGEPSGPRLVWVHGGGWVVGTLDEPEAHAVSMAVAKAGFPVTSVEYGLLPMFPLVGPLRLRPSPFRYPVSQDQVMDAWLDAQRSHGGAMWLGGASAGACLAAAVALRLRDGEGSRPAGLAFLYGLFHGVLPEPSASLRRRMFGVSDLRVVQEMVRRAAVNHAGHADDLHNHAIFPGLGDLTGLPPVHLLNADRDLLRASAENFAHRLTQADVPHEGWYLHGTTHGFLARPEKPPFGVGVRAIAGWLAG</sequence>
<organism evidence="3 4">
    <name type="scientific">Micropruina glycogenica</name>
    <dbReference type="NCBI Taxonomy" id="75385"/>
    <lineage>
        <taxon>Bacteria</taxon>
        <taxon>Bacillati</taxon>
        <taxon>Actinomycetota</taxon>
        <taxon>Actinomycetes</taxon>
        <taxon>Propionibacteriales</taxon>
        <taxon>Nocardioidaceae</taxon>
        <taxon>Micropruina</taxon>
    </lineage>
</organism>
<dbReference type="Proteomes" id="UP000238164">
    <property type="component" value="Chromosome 1"/>
</dbReference>
<evidence type="ECO:0000259" key="2">
    <source>
        <dbReference type="Pfam" id="PF07859"/>
    </source>
</evidence>
<keyword evidence="1" id="KW-0378">Hydrolase</keyword>
<dbReference type="Pfam" id="PF07859">
    <property type="entry name" value="Abhydrolase_3"/>
    <property type="match status" value="1"/>
</dbReference>
<dbReference type="InterPro" id="IPR050300">
    <property type="entry name" value="GDXG_lipolytic_enzyme"/>
</dbReference>
<proteinExistence type="predicted"/>